<dbReference type="FunFam" id="1.50.10.20:FF:000006">
    <property type="entry name" value="Mannan endo-1,6-alpha-mannosidase"/>
    <property type="match status" value="1"/>
</dbReference>
<dbReference type="Pfam" id="PF03663">
    <property type="entry name" value="Glyco_hydro_76"/>
    <property type="match status" value="1"/>
</dbReference>
<keyword evidence="5 12" id="KW-0732">Signal</keyword>
<feature type="signal peptide" evidence="12">
    <location>
        <begin position="1"/>
        <end position="30"/>
    </location>
</feature>
<dbReference type="AlphaFoldDB" id="A0A2B7WSH0"/>
<dbReference type="PANTHER" id="PTHR12145:SF36">
    <property type="entry name" value="MANNAN ENDO-1,6-ALPHA-MANNOSIDASE DCW1"/>
    <property type="match status" value="1"/>
</dbReference>
<dbReference type="OrthoDB" id="4187847at2759"/>
<dbReference type="InterPro" id="IPR005198">
    <property type="entry name" value="Glyco_hydro_76"/>
</dbReference>
<dbReference type="STRING" id="1447875.A0A2B7WSH0"/>
<evidence type="ECO:0000256" key="9">
    <source>
        <dbReference type="ARBA" id="ARBA00023295"/>
    </source>
</evidence>
<keyword evidence="8" id="KW-0325">Glycoprotein</keyword>
<dbReference type="Proteomes" id="UP000223968">
    <property type="component" value="Unassembled WGS sequence"/>
</dbReference>
<feature type="chain" id="PRO_5014076649" description="Mannan endo-1,6-alpha-mannosidase" evidence="12">
    <location>
        <begin position="31"/>
        <end position="455"/>
    </location>
</feature>
<evidence type="ECO:0000256" key="12">
    <source>
        <dbReference type="SAM" id="SignalP"/>
    </source>
</evidence>
<comment type="catalytic activity">
    <reaction evidence="1 10">
        <text>Random hydrolysis of (1-&gt;6)-alpha-D-mannosidic linkages in unbranched (1-&gt;6)-mannans.</text>
        <dbReference type="EC" id="3.2.1.101"/>
    </reaction>
</comment>
<comment type="subcellular location">
    <subcellularLocation>
        <location evidence="2">Endomembrane system</location>
    </subcellularLocation>
</comment>
<dbReference type="GO" id="GO:0009272">
    <property type="term" value="P:fungal-type cell wall biogenesis"/>
    <property type="evidence" value="ECO:0007669"/>
    <property type="project" value="TreeGrafter"/>
</dbReference>
<evidence type="ECO:0000256" key="10">
    <source>
        <dbReference type="PIRNR" id="PIRNR016302"/>
    </source>
</evidence>
<evidence type="ECO:0000256" key="5">
    <source>
        <dbReference type="ARBA" id="ARBA00022729"/>
    </source>
</evidence>
<keyword evidence="9 10" id="KW-0326">Glycosidase</keyword>
<dbReference type="GO" id="GO:0016052">
    <property type="term" value="P:carbohydrate catabolic process"/>
    <property type="evidence" value="ECO:0007669"/>
    <property type="project" value="InterPro"/>
</dbReference>
<gene>
    <name evidence="14" type="ORF">AJ79_08543</name>
    <name evidence="13" type="ORF">AJ79_10122</name>
</gene>
<dbReference type="EMBL" id="PDNB01000204">
    <property type="protein sequence ID" value="PGG99427.1"/>
    <property type="molecule type" value="Genomic_DNA"/>
</dbReference>
<dbReference type="GO" id="GO:0008496">
    <property type="term" value="F:mannan endo-1,6-alpha-mannosidase activity"/>
    <property type="evidence" value="ECO:0007669"/>
    <property type="project" value="UniProtKB-UniRule"/>
</dbReference>
<evidence type="ECO:0000256" key="4">
    <source>
        <dbReference type="ARBA" id="ARBA00012350"/>
    </source>
</evidence>
<dbReference type="GO" id="GO:0012505">
    <property type="term" value="C:endomembrane system"/>
    <property type="evidence" value="ECO:0007669"/>
    <property type="project" value="UniProtKB-SubCell"/>
</dbReference>
<proteinExistence type="inferred from homology"/>
<evidence type="ECO:0000313" key="13">
    <source>
        <dbReference type="EMBL" id="PGG95328.1"/>
    </source>
</evidence>
<dbReference type="EMBL" id="PDNB01000360">
    <property type="protein sequence ID" value="PGG95328.1"/>
    <property type="molecule type" value="Genomic_DNA"/>
</dbReference>
<evidence type="ECO:0000256" key="11">
    <source>
        <dbReference type="SAM" id="Phobius"/>
    </source>
</evidence>
<evidence type="ECO:0000256" key="3">
    <source>
        <dbReference type="ARBA" id="ARBA00009699"/>
    </source>
</evidence>
<dbReference type="Gene3D" id="1.50.10.20">
    <property type="match status" value="1"/>
</dbReference>
<keyword evidence="7 11" id="KW-0472">Membrane</keyword>
<dbReference type="PIRSF" id="PIRSF016302">
    <property type="entry name" value="Man_a_manosd"/>
    <property type="match status" value="1"/>
</dbReference>
<dbReference type="InterPro" id="IPR008928">
    <property type="entry name" value="6-hairpin_glycosidase_sf"/>
</dbReference>
<evidence type="ECO:0000256" key="7">
    <source>
        <dbReference type="ARBA" id="ARBA00023136"/>
    </source>
</evidence>
<keyword evidence="11" id="KW-1133">Transmembrane helix</keyword>
<dbReference type="PANTHER" id="PTHR12145">
    <property type="entry name" value="MANNAN ENDO-1,6-ALPHA-MANNOSIDASE DCW1"/>
    <property type="match status" value="1"/>
</dbReference>
<evidence type="ECO:0000256" key="1">
    <source>
        <dbReference type="ARBA" id="ARBA00001452"/>
    </source>
</evidence>
<evidence type="ECO:0000313" key="15">
    <source>
        <dbReference type="Proteomes" id="UP000223968"/>
    </source>
</evidence>
<protein>
    <recommendedName>
        <fullName evidence="4 10">Mannan endo-1,6-alpha-mannosidase</fullName>
        <ecNumber evidence="4 10">3.2.1.101</ecNumber>
    </recommendedName>
</protein>
<evidence type="ECO:0000256" key="2">
    <source>
        <dbReference type="ARBA" id="ARBA00004308"/>
    </source>
</evidence>
<keyword evidence="11" id="KW-0812">Transmembrane</keyword>
<organism evidence="14 15">
    <name type="scientific">Helicocarpus griseus UAMH5409</name>
    <dbReference type="NCBI Taxonomy" id="1447875"/>
    <lineage>
        <taxon>Eukaryota</taxon>
        <taxon>Fungi</taxon>
        <taxon>Dikarya</taxon>
        <taxon>Ascomycota</taxon>
        <taxon>Pezizomycotina</taxon>
        <taxon>Eurotiomycetes</taxon>
        <taxon>Eurotiomycetidae</taxon>
        <taxon>Onygenales</taxon>
        <taxon>Ajellomycetaceae</taxon>
        <taxon>Helicocarpus</taxon>
    </lineage>
</organism>
<reference evidence="14 15" key="1">
    <citation type="submission" date="2017-10" db="EMBL/GenBank/DDBJ databases">
        <title>Comparative genomics in systemic dimorphic fungi from Ajellomycetaceae.</title>
        <authorList>
            <person name="Munoz J.F."/>
            <person name="Mcewen J.G."/>
            <person name="Clay O.K."/>
            <person name="Cuomo C.A."/>
        </authorList>
    </citation>
    <scope>NUCLEOTIDE SEQUENCE [LARGE SCALE GENOMIC DNA]</scope>
    <source>
        <strain evidence="14 15">UAMH5409</strain>
    </source>
</reference>
<keyword evidence="6 10" id="KW-0378">Hydrolase</keyword>
<evidence type="ECO:0000313" key="14">
    <source>
        <dbReference type="EMBL" id="PGG99427.1"/>
    </source>
</evidence>
<name>A0A2B7WSH0_9EURO</name>
<dbReference type="InterPro" id="IPR014480">
    <property type="entry name" value="Mannan-1_6-alpha_mannosidase"/>
</dbReference>
<feature type="transmembrane region" description="Helical" evidence="11">
    <location>
        <begin position="433"/>
        <end position="454"/>
    </location>
</feature>
<dbReference type="SUPFAM" id="SSF48208">
    <property type="entry name" value="Six-hairpin glycosidases"/>
    <property type="match status" value="1"/>
</dbReference>
<evidence type="ECO:0000256" key="8">
    <source>
        <dbReference type="ARBA" id="ARBA00023180"/>
    </source>
</evidence>
<accession>A0A2B7WSH0</accession>
<sequence>MRLFPHLSPKSAIQSCILLSTFLGAQVAQAEIPLNIDDPQSIKDAAKTVAKKLTSYYTGWRPGDVPGNLPAPYYWWEAGAMFAALMDYWYYTGDDQYNDITMQAMMHQVGTDHDYQPANQSRTSGNDDQAFWGMAAMTAAEVKFPNPKPDQPQWLALAQAVFNTQMTRWHNQTCGGGLKWSINHWGNGWIYKNTISNGCFFNIAARLALYTGNETYARWAEETWSWAFNVGLISPTYQFFDGTDDDENCTSINHVQWSYNNGVFMSGLASMYNFTNGDQKWKERLEGTIRGAEIFFKDNVMTEVACEGNDKCNLDQRSFKAYLSRWMGHTAKLAPFTYDLIMPKLRTSAQAAAKQCSGPDNACGLRWIRQGDYDGSTGVGEQMAALEVIQANLVDQVAGPANEKTGISEGDVNAGLGGDPAPTFSDITTGDKAGAGLLTSIILLGVLGGVWWMIA</sequence>
<keyword evidence="15" id="KW-1185">Reference proteome</keyword>
<comment type="similarity">
    <text evidence="3 10">Belongs to the glycosyl hydrolase 76 family.</text>
</comment>
<dbReference type="EC" id="3.2.1.101" evidence="4 10"/>
<evidence type="ECO:0000256" key="6">
    <source>
        <dbReference type="ARBA" id="ARBA00022801"/>
    </source>
</evidence>
<comment type="caution">
    <text evidence="14">The sequence shown here is derived from an EMBL/GenBank/DDBJ whole genome shotgun (WGS) entry which is preliminary data.</text>
</comment>